<proteinExistence type="predicted"/>
<accession>A0A6S7C4K4</accession>
<gene>
    <name evidence="2" type="ORF">LMG28614_01148</name>
</gene>
<dbReference type="InterPro" id="IPR012334">
    <property type="entry name" value="Pectin_lyas_fold"/>
</dbReference>
<evidence type="ECO:0000313" key="3">
    <source>
        <dbReference type="Proteomes" id="UP000494365"/>
    </source>
</evidence>
<evidence type="ECO:0000256" key="1">
    <source>
        <dbReference type="SAM" id="MobiDB-lite"/>
    </source>
</evidence>
<dbReference type="EMBL" id="CADIKK010000004">
    <property type="protein sequence ID" value="CAB3781049.1"/>
    <property type="molecule type" value="Genomic_DNA"/>
</dbReference>
<name>A0A6S7C4K4_9BURK</name>
<protein>
    <submittedName>
        <fullName evidence="2">Uncharacterized protein</fullName>
    </submittedName>
</protein>
<reference evidence="2 3" key="1">
    <citation type="submission" date="2020-04" db="EMBL/GenBank/DDBJ databases">
        <authorList>
            <person name="De Canck E."/>
        </authorList>
    </citation>
    <scope>NUCLEOTIDE SEQUENCE [LARGE SCALE GENOMIC DNA]</scope>
    <source>
        <strain evidence="2 3">LMG 28614</strain>
    </source>
</reference>
<dbReference type="Proteomes" id="UP000494365">
    <property type="component" value="Unassembled WGS sequence"/>
</dbReference>
<dbReference type="SUPFAM" id="SSF51126">
    <property type="entry name" value="Pectin lyase-like"/>
    <property type="match status" value="1"/>
</dbReference>
<dbReference type="Gene3D" id="2.160.20.10">
    <property type="entry name" value="Single-stranded right-handed beta-helix, Pectin lyase-like"/>
    <property type="match status" value="1"/>
</dbReference>
<feature type="compositionally biased region" description="Low complexity" evidence="1">
    <location>
        <begin position="40"/>
        <end position="53"/>
    </location>
</feature>
<dbReference type="InterPro" id="IPR011050">
    <property type="entry name" value="Pectin_lyase_fold/virulence"/>
</dbReference>
<sequence>MVGKTRRQAIKTFLLGGLAGASATTADIRRVRASTDAPGGRDALAGASASASTGKAGGLLDSDTLRLARNGAARDVKVRQVAAYVQEQPFPDPVGPRYLKTLSDILAGEEVSLARFVDPRQFAAIQQGTSTYDCGRDLAAAFASGARGFYLPRGIWRFTGDLTTPTGSNLRGDGGGEYRVISEASSAATVLERQDVGRPWSPSSSSAPPAVLSLGVSANVEHLQVRPKHYERVIYYLANYPANAENTPVGIRFEKSGGARHCTAIGFPHAGFLLNTTSTLERCYAYMCDRGFYTHGKTDGSLINCIGMFCHTAGADLVDNFWQVIGGRWEWNARHGIILGAESLIAGAVFDRNGFAGVHMKSGNWGKVVSGNYFSRNGCAGNGSLGRWKFSKPSHPSYLEVPAGQSCHIQIDYQQGATIVGNRFRPGRDDEDDGCDGPQFVYGSSTASGSTPLDGIAIHGNFGDRAGDSIVGFNKAYPGGGSFAGGKDVNLVRSLNLGVGFERGGVASALHCGDQVTSPKTARIAVNVLRGSSGRVVVRAATEAHAQLAEILFATDASDAGYKTVVNNLIGNAVKSAVLGANSADDRHNRIDIVLSEPCFVSYSVFST</sequence>
<dbReference type="AlphaFoldDB" id="A0A6S7C4K4"/>
<keyword evidence="3" id="KW-1185">Reference proteome</keyword>
<feature type="region of interest" description="Disordered" evidence="1">
    <location>
        <begin position="34"/>
        <end position="53"/>
    </location>
</feature>
<dbReference type="RefSeq" id="WP_175148584.1">
    <property type="nucleotide sequence ID" value="NZ_CADIKK010000004.1"/>
</dbReference>
<evidence type="ECO:0000313" key="2">
    <source>
        <dbReference type="EMBL" id="CAB3781049.1"/>
    </source>
</evidence>
<organism evidence="2 3">
    <name type="scientific">Paraburkholderia ultramafica</name>
    <dbReference type="NCBI Taxonomy" id="1544867"/>
    <lineage>
        <taxon>Bacteria</taxon>
        <taxon>Pseudomonadati</taxon>
        <taxon>Pseudomonadota</taxon>
        <taxon>Betaproteobacteria</taxon>
        <taxon>Burkholderiales</taxon>
        <taxon>Burkholderiaceae</taxon>
        <taxon>Paraburkholderia</taxon>
    </lineage>
</organism>